<feature type="compositionally biased region" description="Polar residues" evidence="1">
    <location>
        <begin position="153"/>
        <end position="163"/>
    </location>
</feature>
<organism evidence="3 4">
    <name type="scientific">Pristionchus entomophagus</name>
    <dbReference type="NCBI Taxonomy" id="358040"/>
    <lineage>
        <taxon>Eukaryota</taxon>
        <taxon>Metazoa</taxon>
        <taxon>Ecdysozoa</taxon>
        <taxon>Nematoda</taxon>
        <taxon>Chromadorea</taxon>
        <taxon>Rhabditida</taxon>
        <taxon>Rhabditina</taxon>
        <taxon>Diplogasteromorpha</taxon>
        <taxon>Diplogasteroidea</taxon>
        <taxon>Neodiplogasteridae</taxon>
        <taxon>Pristionchus</taxon>
    </lineage>
</organism>
<name>A0AAV5U4Z7_9BILA</name>
<feature type="compositionally biased region" description="Basic residues" evidence="1">
    <location>
        <begin position="254"/>
        <end position="267"/>
    </location>
</feature>
<accession>A0AAV5U4Z7</accession>
<proteinExistence type="predicted"/>
<comment type="caution">
    <text evidence="3">The sequence shown here is derived from an EMBL/GenBank/DDBJ whole genome shotgun (WGS) entry which is preliminary data.</text>
</comment>
<reference evidence="3" key="1">
    <citation type="submission" date="2023-10" db="EMBL/GenBank/DDBJ databases">
        <title>Genome assembly of Pristionchus species.</title>
        <authorList>
            <person name="Yoshida K."/>
            <person name="Sommer R.J."/>
        </authorList>
    </citation>
    <scope>NUCLEOTIDE SEQUENCE</scope>
    <source>
        <strain evidence="3">RS0144</strain>
    </source>
</reference>
<gene>
    <name evidence="3" type="ORF">PENTCL1PPCAC_24084</name>
</gene>
<feature type="region of interest" description="Disordered" evidence="1">
    <location>
        <begin position="239"/>
        <end position="267"/>
    </location>
</feature>
<feature type="chain" id="PRO_5043641290" description="Secreted protein" evidence="2">
    <location>
        <begin position="22"/>
        <end position="267"/>
    </location>
</feature>
<evidence type="ECO:0000313" key="4">
    <source>
        <dbReference type="Proteomes" id="UP001432027"/>
    </source>
</evidence>
<evidence type="ECO:0008006" key="5">
    <source>
        <dbReference type="Google" id="ProtNLM"/>
    </source>
</evidence>
<feature type="non-terminal residue" evidence="3">
    <location>
        <position position="267"/>
    </location>
</feature>
<keyword evidence="4" id="KW-1185">Reference proteome</keyword>
<keyword evidence="2" id="KW-0732">Signal</keyword>
<protein>
    <recommendedName>
        <fullName evidence="5">Secreted protein</fullName>
    </recommendedName>
</protein>
<dbReference type="EMBL" id="BTSX01000005">
    <property type="protein sequence ID" value="GMT01910.1"/>
    <property type="molecule type" value="Genomic_DNA"/>
</dbReference>
<evidence type="ECO:0000256" key="2">
    <source>
        <dbReference type="SAM" id="SignalP"/>
    </source>
</evidence>
<dbReference type="Proteomes" id="UP001432027">
    <property type="component" value="Unassembled WGS sequence"/>
</dbReference>
<feature type="region of interest" description="Disordered" evidence="1">
    <location>
        <begin position="127"/>
        <end position="165"/>
    </location>
</feature>
<dbReference type="AlphaFoldDB" id="A0AAV5U4Z7"/>
<feature type="signal peptide" evidence="2">
    <location>
        <begin position="1"/>
        <end position="21"/>
    </location>
</feature>
<sequence>MYGNRLLDCLSIFAVFVAVSAQDFTLPGYLDAVDSQTSTVDRHSIRYSDNGHAVQVPKGVFHFVESAQNLEGGFKVPDPGEELDPMRMISELMQTASKAQNEKKTMSGIYVPMPFGMRPLNLQISQSGSNSVAFEDEAHPPTAEGLRRKEPSSAKTDSLNMSPQARDRLEEARIQCIGDDLEECDQALDGYFRARFGASPMDKVKKRTDAAPQSADQIAQTELASWLLPSLRERLDEIQRDEEVENNEVASPPSHRRRRAFHRRFAD</sequence>
<evidence type="ECO:0000313" key="3">
    <source>
        <dbReference type="EMBL" id="GMT01910.1"/>
    </source>
</evidence>
<evidence type="ECO:0000256" key="1">
    <source>
        <dbReference type="SAM" id="MobiDB-lite"/>
    </source>
</evidence>